<dbReference type="EMBL" id="ML213706">
    <property type="protein sequence ID" value="TFK31803.1"/>
    <property type="molecule type" value="Genomic_DNA"/>
</dbReference>
<evidence type="ECO:0000313" key="15">
    <source>
        <dbReference type="EMBL" id="TFK31803.1"/>
    </source>
</evidence>
<feature type="chain" id="PRO_5022686570" description="Glucanase" evidence="13">
    <location>
        <begin position="29"/>
        <end position="525"/>
    </location>
</feature>
<dbReference type="SUPFAM" id="SSF57180">
    <property type="entry name" value="Cellulose-binding domain"/>
    <property type="match status" value="1"/>
</dbReference>
<keyword evidence="8" id="KW-0119">Carbohydrate metabolism</keyword>
<proteinExistence type="inferred from homology"/>
<protein>
    <recommendedName>
        <fullName evidence="11">Glucanase</fullName>
        <ecNumber evidence="11">3.2.1.-</ecNumber>
    </recommendedName>
</protein>
<evidence type="ECO:0000256" key="4">
    <source>
        <dbReference type="ARBA" id="ARBA00022801"/>
    </source>
</evidence>
<dbReference type="InterPro" id="IPR000254">
    <property type="entry name" value="CBD"/>
</dbReference>
<evidence type="ECO:0000256" key="7">
    <source>
        <dbReference type="ARBA" id="ARBA00023180"/>
    </source>
</evidence>
<name>A0A5C3LHY2_9AGAR</name>
<evidence type="ECO:0000256" key="9">
    <source>
        <dbReference type="ARBA" id="ARBA00023295"/>
    </source>
</evidence>
<keyword evidence="5 11" id="KW-0136">Cellulose degradation</keyword>
<evidence type="ECO:0000256" key="10">
    <source>
        <dbReference type="ARBA" id="ARBA00023326"/>
    </source>
</evidence>
<evidence type="ECO:0000256" key="1">
    <source>
        <dbReference type="ARBA" id="ARBA00001641"/>
    </source>
</evidence>
<dbReference type="OrthoDB" id="412382at2759"/>
<keyword evidence="10 11" id="KW-0624">Polysaccharide degradation</keyword>
<dbReference type="InterPro" id="IPR035971">
    <property type="entry name" value="CBD_sf"/>
</dbReference>
<organism evidence="15 16">
    <name type="scientific">Crucibulum laeve</name>
    <dbReference type="NCBI Taxonomy" id="68775"/>
    <lineage>
        <taxon>Eukaryota</taxon>
        <taxon>Fungi</taxon>
        <taxon>Dikarya</taxon>
        <taxon>Basidiomycota</taxon>
        <taxon>Agaricomycotina</taxon>
        <taxon>Agaricomycetes</taxon>
        <taxon>Agaricomycetidae</taxon>
        <taxon>Agaricales</taxon>
        <taxon>Agaricineae</taxon>
        <taxon>Nidulariaceae</taxon>
        <taxon>Crucibulum</taxon>
    </lineage>
</organism>
<dbReference type="GO" id="GO:0005576">
    <property type="term" value="C:extracellular region"/>
    <property type="evidence" value="ECO:0007669"/>
    <property type="project" value="InterPro"/>
</dbReference>
<keyword evidence="7" id="KW-0325">Glycoprotein</keyword>
<evidence type="ECO:0000256" key="2">
    <source>
        <dbReference type="ARBA" id="ARBA00006044"/>
    </source>
</evidence>
<dbReference type="PANTHER" id="PTHR33753">
    <property type="entry name" value="1,4-BETA-D-GLUCAN CELLOBIOHYDROLASE B"/>
    <property type="match status" value="1"/>
</dbReference>
<feature type="domain" description="CBM1" evidence="14">
    <location>
        <begin position="489"/>
        <end position="525"/>
    </location>
</feature>
<dbReference type="SUPFAM" id="SSF49899">
    <property type="entry name" value="Concanavalin A-like lectins/glucanases"/>
    <property type="match status" value="1"/>
</dbReference>
<feature type="compositionally biased region" description="Low complexity" evidence="12">
    <location>
        <begin position="476"/>
        <end position="489"/>
    </location>
</feature>
<dbReference type="STRING" id="68775.A0A5C3LHY2"/>
<dbReference type="PRINTS" id="PR00734">
    <property type="entry name" value="GLHYDRLASE7"/>
</dbReference>
<dbReference type="GO" id="GO:0030248">
    <property type="term" value="F:cellulose binding"/>
    <property type="evidence" value="ECO:0007669"/>
    <property type="project" value="InterPro"/>
</dbReference>
<keyword evidence="6" id="KW-1015">Disulfide bond</keyword>
<evidence type="ECO:0000256" key="8">
    <source>
        <dbReference type="ARBA" id="ARBA00023277"/>
    </source>
</evidence>
<keyword evidence="9 11" id="KW-0326">Glycosidase</keyword>
<feature type="region of interest" description="Disordered" evidence="12">
    <location>
        <begin position="467"/>
        <end position="489"/>
    </location>
</feature>
<dbReference type="Pfam" id="PF00734">
    <property type="entry name" value="CBM_1"/>
    <property type="match status" value="1"/>
</dbReference>
<dbReference type="Pfam" id="PF00840">
    <property type="entry name" value="Glyco_hydro_7"/>
    <property type="match status" value="1"/>
</dbReference>
<dbReference type="EC" id="3.2.1.-" evidence="11"/>
<dbReference type="Proteomes" id="UP000308652">
    <property type="component" value="Unassembled WGS sequence"/>
</dbReference>
<dbReference type="InterPro" id="IPR013320">
    <property type="entry name" value="ConA-like_dom_sf"/>
</dbReference>
<evidence type="ECO:0000256" key="6">
    <source>
        <dbReference type="ARBA" id="ARBA00023157"/>
    </source>
</evidence>
<dbReference type="GO" id="GO:0030245">
    <property type="term" value="P:cellulose catabolic process"/>
    <property type="evidence" value="ECO:0007669"/>
    <property type="project" value="UniProtKB-KW"/>
</dbReference>
<dbReference type="AlphaFoldDB" id="A0A5C3LHY2"/>
<accession>A0A5C3LHY2</accession>
<dbReference type="Gene3D" id="2.70.100.10">
    <property type="entry name" value="Glycoside hydrolase, family 7, domain"/>
    <property type="match status" value="1"/>
</dbReference>
<keyword evidence="16" id="KW-1185">Reference proteome</keyword>
<feature type="region of interest" description="Disordered" evidence="12">
    <location>
        <begin position="420"/>
        <end position="444"/>
    </location>
</feature>
<comment type="catalytic activity">
    <reaction evidence="1">
        <text>Hydrolysis of (1-&gt;4)-beta-D-glucosidic linkages in cellulose and cellotetraose, releasing cellobiose from the non-reducing ends of the chains.</text>
        <dbReference type="EC" id="3.2.1.91"/>
    </reaction>
</comment>
<evidence type="ECO:0000256" key="3">
    <source>
        <dbReference type="ARBA" id="ARBA00022729"/>
    </source>
</evidence>
<comment type="similarity">
    <text evidence="2 11">Belongs to the glycosyl hydrolase 7 (cellulase C) family.</text>
</comment>
<dbReference type="PANTHER" id="PTHR33753:SF2">
    <property type="entry name" value="GLYCOSIDE HYDROLASE FAMILY 7 PROTEIN"/>
    <property type="match status" value="1"/>
</dbReference>
<gene>
    <name evidence="15" type="ORF">BDQ12DRAFT_659998</name>
</gene>
<dbReference type="PROSITE" id="PS51164">
    <property type="entry name" value="CBM1_2"/>
    <property type="match status" value="1"/>
</dbReference>
<evidence type="ECO:0000259" key="14">
    <source>
        <dbReference type="PROSITE" id="PS51164"/>
    </source>
</evidence>
<sequence length="525" mass="55201">MYINCLASVIMFPKIALLSFALIAVVCGQQVGTNTAETHLTLPWQKCTKSGCTSQSTGKVVLDANWRWLHTTTGYTNCYTGNSWDATLCPDGATCAKNCALDGADYSGTYGITTSGNALTLKFVTSGSAKNIGSRVYLMNSDTKYEMFKVLNQEFSFDVDVSNLPCGLNGALYFSEMDADGGMAKFPTNKAGAKYGTGYCDSQCPRDVKFISGEANVQGWNPSGTDANAGAGNYGACCNEMDIWEANSISAAYTPHPCTVSGLSRCSGTGCGTDSRYDTVCDPDGCDFNSYRMGDTSFYGKGLTVDTTKKFTVVTQFLTNNNSSTGSLSEIRRLYVQNGKVIQNSKVNIPGMNAFDSITSDFCDAQKTAFGDSDSFSNKGGLANMSKAFSNGMVLVMSVWDDHAVNMLWLDSAYPTDADPSQPGIARGSCSTDSGKPTDVESTNANASVTYSNIKFGDIGTTYTAGASTPGGGSSSSGTPSSTAPPSGATQVKYGQCGGIGYTGPTVCASGSKCTVSNQYYSQCL</sequence>
<keyword evidence="4 11" id="KW-0378">Hydrolase</keyword>
<dbReference type="PROSITE" id="PS00562">
    <property type="entry name" value="CBM1_1"/>
    <property type="match status" value="1"/>
</dbReference>
<evidence type="ECO:0000256" key="12">
    <source>
        <dbReference type="SAM" id="MobiDB-lite"/>
    </source>
</evidence>
<evidence type="ECO:0000256" key="13">
    <source>
        <dbReference type="SAM" id="SignalP"/>
    </source>
</evidence>
<dbReference type="GO" id="GO:0016162">
    <property type="term" value="F:cellulose 1,4-beta-cellobiosidase activity"/>
    <property type="evidence" value="ECO:0007669"/>
    <property type="project" value="UniProtKB-EC"/>
</dbReference>
<feature type="compositionally biased region" description="Polar residues" evidence="12">
    <location>
        <begin position="429"/>
        <end position="444"/>
    </location>
</feature>
<keyword evidence="3 13" id="KW-0732">Signal</keyword>
<dbReference type="InterPro" id="IPR001722">
    <property type="entry name" value="Glyco_hydro_7"/>
</dbReference>
<evidence type="ECO:0000256" key="5">
    <source>
        <dbReference type="ARBA" id="ARBA00023001"/>
    </source>
</evidence>
<dbReference type="FunFam" id="2.70.100.10:FF:000001">
    <property type="entry name" value="Glucanase"/>
    <property type="match status" value="1"/>
</dbReference>
<dbReference type="SMART" id="SM00236">
    <property type="entry name" value="fCBD"/>
    <property type="match status" value="1"/>
</dbReference>
<reference evidence="15 16" key="1">
    <citation type="journal article" date="2019" name="Nat. Ecol. Evol.">
        <title>Megaphylogeny resolves global patterns of mushroom evolution.</title>
        <authorList>
            <person name="Varga T."/>
            <person name="Krizsan K."/>
            <person name="Foldi C."/>
            <person name="Dima B."/>
            <person name="Sanchez-Garcia M."/>
            <person name="Sanchez-Ramirez S."/>
            <person name="Szollosi G.J."/>
            <person name="Szarkandi J.G."/>
            <person name="Papp V."/>
            <person name="Albert L."/>
            <person name="Andreopoulos W."/>
            <person name="Angelini C."/>
            <person name="Antonin V."/>
            <person name="Barry K.W."/>
            <person name="Bougher N.L."/>
            <person name="Buchanan P."/>
            <person name="Buyck B."/>
            <person name="Bense V."/>
            <person name="Catcheside P."/>
            <person name="Chovatia M."/>
            <person name="Cooper J."/>
            <person name="Damon W."/>
            <person name="Desjardin D."/>
            <person name="Finy P."/>
            <person name="Geml J."/>
            <person name="Haridas S."/>
            <person name="Hughes K."/>
            <person name="Justo A."/>
            <person name="Karasinski D."/>
            <person name="Kautmanova I."/>
            <person name="Kiss B."/>
            <person name="Kocsube S."/>
            <person name="Kotiranta H."/>
            <person name="LaButti K.M."/>
            <person name="Lechner B.E."/>
            <person name="Liimatainen K."/>
            <person name="Lipzen A."/>
            <person name="Lukacs Z."/>
            <person name="Mihaltcheva S."/>
            <person name="Morgado L.N."/>
            <person name="Niskanen T."/>
            <person name="Noordeloos M.E."/>
            <person name="Ohm R.A."/>
            <person name="Ortiz-Santana B."/>
            <person name="Ovrebo C."/>
            <person name="Racz N."/>
            <person name="Riley R."/>
            <person name="Savchenko A."/>
            <person name="Shiryaev A."/>
            <person name="Soop K."/>
            <person name="Spirin V."/>
            <person name="Szebenyi C."/>
            <person name="Tomsovsky M."/>
            <person name="Tulloss R.E."/>
            <person name="Uehling J."/>
            <person name="Grigoriev I.V."/>
            <person name="Vagvolgyi C."/>
            <person name="Papp T."/>
            <person name="Martin F.M."/>
            <person name="Miettinen O."/>
            <person name="Hibbett D.S."/>
            <person name="Nagy L.G."/>
        </authorList>
    </citation>
    <scope>NUCLEOTIDE SEQUENCE [LARGE SCALE GENOMIC DNA]</scope>
    <source>
        <strain evidence="15 16">CBS 166.37</strain>
    </source>
</reference>
<evidence type="ECO:0000256" key="11">
    <source>
        <dbReference type="RuleBase" id="RU361164"/>
    </source>
</evidence>
<evidence type="ECO:0000313" key="16">
    <source>
        <dbReference type="Proteomes" id="UP000308652"/>
    </source>
</evidence>
<dbReference type="InterPro" id="IPR037019">
    <property type="entry name" value="Glyco_hydro_7_sf"/>
</dbReference>
<dbReference type="CDD" id="cd07999">
    <property type="entry name" value="GH7_CBH_EG"/>
    <property type="match status" value="1"/>
</dbReference>
<feature type="signal peptide" evidence="13">
    <location>
        <begin position="1"/>
        <end position="28"/>
    </location>
</feature>